<comment type="caution">
    <text evidence="3">The sequence shown here is derived from an EMBL/GenBank/DDBJ whole genome shotgun (WGS) entry which is preliminary data.</text>
</comment>
<dbReference type="Pfam" id="PF00498">
    <property type="entry name" value="FHA"/>
    <property type="match status" value="1"/>
</dbReference>
<organism evidence="3 4">
    <name type="scientific">Polysphondylium violaceum</name>
    <dbReference type="NCBI Taxonomy" id="133409"/>
    <lineage>
        <taxon>Eukaryota</taxon>
        <taxon>Amoebozoa</taxon>
        <taxon>Evosea</taxon>
        <taxon>Eumycetozoa</taxon>
        <taxon>Dictyostelia</taxon>
        <taxon>Dictyosteliales</taxon>
        <taxon>Dictyosteliaceae</taxon>
        <taxon>Polysphondylium</taxon>
    </lineage>
</organism>
<dbReference type="AlphaFoldDB" id="A0A8J4V5V1"/>
<protein>
    <recommendedName>
        <fullName evidence="2">FHA domain-containing protein</fullName>
    </recommendedName>
</protein>
<feature type="domain" description="FHA" evidence="2">
    <location>
        <begin position="114"/>
        <end position="165"/>
    </location>
</feature>
<evidence type="ECO:0000313" key="4">
    <source>
        <dbReference type="Proteomes" id="UP000695562"/>
    </source>
</evidence>
<feature type="region of interest" description="Disordered" evidence="1">
    <location>
        <begin position="44"/>
        <end position="64"/>
    </location>
</feature>
<dbReference type="SMART" id="SM00240">
    <property type="entry name" value="FHA"/>
    <property type="match status" value="1"/>
</dbReference>
<evidence type="ECO:0000256" key="1">
    <source>
        <dbReference type="SAM" id="MobiDB-lite"/>
    </source>
</evidence>
<feature type="compositionally biased region" description="Low complexity" evidence="1">
    <location>
        <begin position="47"/>
        <end position="64"/>
    </location>
</feature>
<reference evidence="3" key="1">
    <citation type="submission" date="2020-01" db="EMBL/GenBank/DDBJ databases">
        <title>Development of genomics and gene disruption for Polysphondylium violaceum indicates a role for the polyketide synthase stlB in stalk morphogenesis.</title>
        <authorList>
            <person name="Narita B."/>
            <person name="Kawabe Y."/>
            <person name="Kin K."/>
            <person name="Saito T."/>
            <person name="Gibbs R."/>
            <person name="Kuspa A."/>
            <person name="Muzny D."/>
            <person name="Queller D."/>
            <person name="Richards S."/>
            <person name="Strassman J."/>
            <person name="Sucgang R."/>
            <person name="Worley K."/>
            <person name="Schaap P."/>
        </authorList>
    </citation>
    <scope>NUCLEOTIDE SEQUENCE</scope>
    <source>
        <strain evidence="3">QSvi11</strain>
    </source>
</reference>
<proteinExistence type="predicted"/>
<dbReference type="InterPro" id="IPR000253">
    <property type="entry name" value="FHA_dom"/>
</dbReference>
<evidence type="ECO:0000259" key="2">
    <source>
        <dbReference type="PROSITE" id="PS50006"/>
    </source>
</evidence>
<dbReference type="OrthoDB" id="444265at2759"/>
<dbReference type="EMBL" id="AJWJ01000111">
    <property type="protein sequence ID" value="KAF2075182.1"/>
    <property type="molecule type" value="Genomic_DNA"/>
</dbReference>
<dbReference type="InterPro" id="IPR008984">
    <property type="entry name" value="SMAD_FHA_dom_sf"/>
</dbReference>
<keyword evidence="4" id="KW-1185">Reference proteome</keyword>
<gene>
    <name evidence="3" type="ORF">CYY_003530</name>
</gene>
<dbReference type="Gene3D" id="2.60.200.20">
    <property type="match status" value="1"/>
</dbReference>
<accession>A0A8J4V5V1</accession>
<dbReference type="Proteomes" id="UP000695562">
    <property type="component" value="Unassembled WGS sequence"/>
</dbReference>
<dbReference type="InterPro" id="IPR050923">
    <property type="entry name" value="Cell_Proc_Reg/RNA_Proc"/>
</dbReference>
<dbReference type="SUPFAM" id="SSF49879">
    <property type="entry name" value="SMAD/FHA domain"/>
    <property type="match status" value="1"/>
</dbReference>
<sequence>MLSIANLINPAMSQSSSISFFDQSTLEILDITVEYESHLLKNDDHQQLQQQQQQQQLQQQKPQQKQKLNNYTSFQCPIWVCPIMKPERNDHLLFFQNGVKNTSFVVDLEEFKYIILGRSTSVCNYVLSHPTVSRKHALIAHDIEGRLQIMDLNSLHGTYVQEKRISPSMPHTLYGGEKIQLGEDTSFFLVSKRFNQNKHTATLLLEKKQNTNSDVDVVNEEILKFFSHINKTDALGDNDIDDIKSTIIQLNPKLTLGKRKQMDNCKAKRSVVINEIVEKFIFSSQDEISNQTTSTKTPINYVLNNNSISNFPISSPTKPKKSNINRSTINLTSNKRQCLFTSSNSIILPYQTNPSSTTSTTTANEI</sequence>
<dbReference type="PANTHER" id="PTHR23308">
    <property type="entry name" value="NUCLEAR INHIBITOR OF PROTEIN PHOSPHATASE-1"/>
    <property type="match status" value="1"/>
</dbReference>
<name>A0A8J4V5V1_9MYCE</name>
<dbReference type="PROSITE" id="PS50006">
    <property type="entry name" value="FHA_DOMAIN"/>
    <property type="match status" value="1"/>
</dbReference>
<evidence type="ECO:0000313" key="3">
    <source>
        <dbReference type="EMBL" id="KAF2075182.1"/>
    </source>
</evidence>